<dbReference type="EMBL" id="CP018308">
    <property type="protein sequence ID" value="ASI89116.1"/>
    <property type="molecule type" value="Genomic_DNA"/>
</dbReference>
<dbReference type="AlphaFoldDB" id="A0AAN1KM75"/>
<dbReference type="InterPro" id="IPR047729">
    <property type="entry name" value="Sce7726-like"/>
</dbReference>
<organism evidence="1 2">
    <name type="scientific">Vibrio mediterranei</name>
    <dbReference type="NCBI Taxonomy" id="689"/>
    <lineage>
        <taxon>Bacteria</taxon>
        <taxon>Pseudomonadati</taxon>
        <taxon>Pseudomonadota</taxon>
        <taxon>Gammaproteobacteria</taxon>
        <taxon>Vibrionales</taxon>
        <taxon>Vibrionaceae</taxon>
        <taxon>Vibrio</taxon>
    </lineage>
</organism>
<dbReference type="RefSeq" id="WP_088876277.1">
    <property type="nucleotide sequence ID" value="NZ_CP018308.1"/>
</dbReference>
<dbReference type="KEGG" id="vsh:BSZ05_04465"/>
<evidence type="ECO:0000313" key="2">
    <source>
        <dbReference type="Proteomes" id="UP000197092"/>
    </source>
</evidence>
<proteinExistence type="predicted"/>
<gene>
    <name evidence="1" type="ORF">BSZ05_04465</name>
</gene>
<sequence>MEYKTLAKIFNSSELKKVATGNFSALESVREKFTDLQAHSNLLDIYETAYHILLKGYRNEYIVKNEIANKILLGRHSMNTSAMVSELRTGMNIADCVVVNGHSVCYEIKTKMDSLARLEDQLSSYLKAYEKTYVVTHKSHLEHIKELHHKNPKFGIIELTQRNNFKTIEPAPLSLDFDFEITFETLRKPEYVFIAESIIGRLPDMPNTEIYQYCKEVYFSLSKEDANHLFKLSLKKFRANDHTFINSLPKALKNVGISYQFSRQEKNNLVCSLMNNKIDSSGECNVLPLHERQKA</sequence>
<dbReference type="NCBIfam" id="NF033832">
    <property type="entry name" value="sce7726_fam"/>
    <property type="match status" value="1"/>
</dbReference>
<dbReference type="Proteomes" id="UP000197092">
    <property type="component" value="Chromosome 1"/>
</dbReference>
<evidence type="ECO:0000313" key="1">
    <source>
        <dbReference type="EMBL" id="ASI89116.1"/>
    </source>
</evidence>
<name>A0AAN1KM75_9VIBR</name>
<reference evidence="2" key="1">
    <citation type="submission" date="2016-12" db="EMBL/GenBank/DDBJ databases">
        <title>Comparative genomic analysis reveals the diversity, evolution, and environmental adaptation strategies of the genus Vibrio.</title>
        <authorList>
            <person name="Lin H."/>
            <person name="Wang X."/>
            <person name="Zhang X.-H."/>
        </authorList>
    </citation>
    <scope>NUCLEOTIDE SEQUENCE [LARGE SCALE GENOMIC DNA]</scope>
    <source>
        <strain evidence="2">QT6D1</strain>
    </source>
</reference>
<evidence type="ECO:0008006" key="3">
    <source>
        <dbReference type="Google" id="ProtNLM"/>
    </source>
</evidence>
<protein>
    <recommendedName>
        <fullName evidence="3">Sce7726 family protein</fullName>
    </recommendedName>
</protein>
<accession>A0AAN1KM75</accession>